<evidence type="ECO:0000256" key="6">
    <source>
        <dbReference type="ARBA" id="ARBA00023270"/>
    </source>
</evidence>
<comment type="pathway">
    <text evidence="1 8">Carbohydrate degradation; glycolysis; D-glyceraldehyde 3-phosphate and glycerone phosphate from D-glucose: step 4/4.</text>
</comment>
<dbReference type="PROSITE" id="PS00158">
    <property type="entry name" value="ALDOLASE_CLASS_I"/>
    <property type="match status" value="1"/>
</dbReference>
<organism evidence="9 10">
    <name type="scientific">Strongylus vulgaris</name>
    <name type="common">Blood worm</name>
    <dbReference type="NCBI Taxonomy" id="40348"/>
    <lineage>
        <taxon>Eukaryota</taxon>
        <taxon>Metazoa</taxon>
        <taxon>Ecdysozoa</taxon>
        <taxon>Nematoda</taxon>
        <taxon>Chromadorea</taxon>
        <taxon>Rhabditida</taxon>
        <taxon>Rhabditina</taxon>
        <taxon>Rhabditomorpha</taxon>
        <taxon>Strongyloidea</taxon>
        <taxon>Strongylidae</taxon>
        <taxon>Strongylus</taxon>
    </lineage>
</organism>
<keyword evidence="5 7" id="KW-0456">Lyase</keyword>
<comment type="catalytic activity">
    <reaction evidence="7">
        <text>beta-D-fructose 1,6-bisphosphate = D-glyceraldehyde 3-phosphate + dihydroxyacetone phosphate</text>
        <dbReference type="Rhea" id="RHEA:14729"/>
        <dbReference type="ChEBI" id="CHEBI:32966"/>
        <dbReference type="ChEBI" id="CHEBI:57642"/>
        <dbReference type="ChEBI" id="CHEBI:59776"/>
        <dbReference type="EC" id="4.1.2.13"/>
    </reaction>
</comment>
<evidence type="ECO:0000256" key="1">
    <source>
        <dbReference type="ARBA" id="ARBA00004714"/>
    </source>
</evidence>
<dbReference type="InterPro" id="IPR029768">
    <property type="entry name" value="Aldolase_I_AS"/>
</dbReference>
<sequence>MALVEIAEVLARYASICQQNGLVPIVEPEILPDGEHDIQRCQKITETVLSYCYRALNDHHVYLEGTLLKPNMVTAGQGFKGKKPTPDEVGQATVTALQRSVPAAVPGVVFLSGGQSEEEATLNLNAMNKVGFLNESLTEVQGKRPWVLTFSYGRALQASTLAKWAGKDENIKAAQAVLLQRAQANSLASVGKYTGNPNADAAASKSLFVANHAY</sequence>
<evidence type="ECO:0000256" key="3">
    <source>
        <dbReference type="ARBA" id="ARBA00013068"/>
    </source>
</evidence>
<evidence type="ECO:0000256" key="2">
    <source>
        <dbReference type="ARBA" id="ARBA00010387"/>
    </source>
</evidence>
<evidence type="ECO:0000256" key="5">
    <source>
        <dbReference type="ARBA" id="ARBA00023239"/>
    </source>
</evidence>
<accession>A0A3P7KBT6</accession>
<comment type="similarity">
    <text evidence="2 7">Belongs to the class I fructose-bisphosphate aldolase family.</text>
</comment>
<evidence type="ECO:0000313" key="9">
    <source>
        <dbReference type="EMBL" id="VDM65392.1"/>
    </source>
</evidence>
<dbReference type="AlphaFoldDB" id="A0A3P7KBT6"/>
<dbReference type="EC" id="4.1.2.13" evidence="3 7"/>
<dbReference type="Proteomes" id="UP000270094">
    <property type="component" value="Unassembled WGS sequence"/>
</dbReference>
<protein>
    <recommendedName>
        <fullName evidence="3 7">Fructose-bisphosphate aldolase</fullName>
        <ecNumber evidence="3 7">4.1.2.13</ecNumber>
    </recommendedName>
</protein>
<dbReference type="SUPFAM" id="SSF51569">
    <property type="entry name" value="Aldolase"/>
    <property type="match status" value="1"/>
</dbReference>
<dbReference type="UniPathway" id="UPA00109">
    <property type="reaction ID" value="UER00183"/>
</dbReference>
<gene>
    <name evidence="9" type="ORF">SVUK_LOCUS390</name>
</gene>
<dbReference type="GO" id="GO:0004332">
    <property type="term" value="F:fructose-bisphosphate aldolase activity"/>
    <property type="evidence" value="ECO:0007669"/>
    <property type="project" value="UniProtKB-EC"/>
</dbReference>
<dbReference type="EMBL" id="UYYB01000634">
    <property type="protein sequence ID" value="VDM65392.1"/>
    <property type="molecule type" value="Genomic_DNA"/>
</dbReference>
<keyword evidence="10" id="KW-1185">Reference proteome</keyword>
<evidence type="ECO:0000256" key="8">
    <source>
        <dbReference type="RuleBase" id="RU004257"/>
    </source>
</evidence>
<dbReference type="Pfam" id="PF00274">
    <property type="entry name" value="Glycolytic"/>
    <property type="match status" value="1"/>
</dbReference>
<dbReference type="InterPro" id="IPR013785">
    <property type="entry name" value="Aldolase_TIM"/>
</dbReference>
<keyword evidence="6" id="KW-0704">Schiff base</keyword>
<dbReference type="InterPro" id="IPR000741">
    <property type="entry name" value="FBA_I"/>
</dbReference>
<dbReference type="Gene3D" id="3.20.20.70">
    <property type="entry name" value="Aldolase class I"/>
    <property type="match status" value="1"/>
</dbReference>
<dbReference type="OrthoDB" id="5847241at2759"/>
<dbReference type="GO" id="GO:0006096">
    <property type="term" value="P:glycolytic process"/>
    <property type="evidence" value="ECO:0007669"/>
    <property type="project" value="UniProtKB-UniPathway"/>
</dbReference>
<reference evidence="9 10" key="1">
    <citation type="submission" date="2018-11" db="EMBL/GenBank/DDBJ databases">
        <authorList>
            <consortium name="Pathogen Informatics"/>
        </authorList>
    </citation>
    <scope>NUCLEOTIDE SEQUENCE [LARGE SCALE GENOMIC DNA]</scope>
</reference>
<evidence type="ECO:0000313" key="10">
    <source>
        <dbReference type="Proteomes" id="UP000270094"/>
    </source>
</evidence>
<evidence type="ECO:0000256" key="4">
    <source>
        <dbReference type="ARBA" id="ARBA00023152"/>
    </source>
</evidence>
<dbReference type="PANTHER" id="PTHR11627">
    <property type="entry name" value="FRUCTOSE-BISPHOSPHATE ALDOLASE"/>
    <property type="match status" value="1"/>
</dbReference>
<proteinExistence type="inferred from homology"/>
<keyword evidence="4 7" id="KW-0324">Glycolysis</keyword>
<evidence type="ECO:0000256" key="7">
    <source>
        <dbReference type="RuleBase" id="RU003994"/>
    </source>
</evidence>
<name>A0A3P7KBT6_STRVU</name>